<evidence type="ECO:0000313" key="7">
    <source>
        <dbReference type="Proteomes" id="UP000283063"/>
    </source>
</evidence>
<evidence type="ECO:0000256" key="1">
    <source>
        <dbReference type="ARBA" id="ARBA00022485"/>
    </source>
</evidence>
<dbReference type="InterPro" id="IPR017900">
    <property type="entry name" value="4Fe4S_Fe_S_CS"/>
</dbReference>
<dbReference type="PROSITE" id="PS00198">
    <property type="entry name" value="4FE4S_FER_1"/>
    <property type="match status" value="2"/>
</dbReference>
<dbReference type="PROSITE" id="PS51379">
    <property type="entry name" value="4FE4S_FER_2"/>
    <property type="match status" value="2"/>
</dbReference>
<dbReference type="GO" id="GO:0046872">
    <property type="term" value="F:metal ion binding"/>
    <property type="evidence" value="ECO:0007669"/>
    <property type="project" value="UniProtKB-KW"/>
</dbReference>
<dbReference type="PANTHER" id="PTHR43687">
    <property type="entry name" value="ADENYLYLSULFATE REDUCTASE, BETA SUBUNIT"/>
    <property type="match status" value="1"/>
</dbReference>
<dbReference type="KEGG" id="sedi:EBB79_07810"/>
<dbReference type="Gene3D" id="3.30.70.20">
    <property type="match status" value="1"/>
</dbReference>
<dbReference type="Proteomes" id="UP000283063">
    <property type="component" value="Chromosome"/>
</dbReference>
<dbReference type="InterPro" id="IPR017896">
    <property type="entry name" value="4Fe4S_Fe-S-bd"/>
</dbReference>
<accession>A0A3T0N1B1</accession>
<evidence type="ECO:0000256" key="4">
    <source>
        <dbReference type="ARBA" id="ARBA00023014"/>
    </source>
</evidence>
<evidence type="ECO:0000259" key="5">
    <source>
        <dbReference type="PROSITE" id="PS51379"/>
    </source>
</evidence>
<organism evidence="6 7">
    <name type="scientific">Parasedimentitalea marina</name>
    <dbReference type="NCBI Taxonomy" id="2483033"/>
    <lineage>
        <taxon>Bacteria</taxon>
        <taxon>Pseudomonadati</taxon>
        <taxon>Pseudomonadota</taxon>
        <taxon>Alphaproteobacteria</taxon>
        <taxon>Rhodobacterales</taxon>
        <taxon>Paracoccaceae</taxon>
        <taxon>Parasedimentitalea</taxon>
    </lineage>
</organism>
<keyword evidence="3" id="KW-0408">Iron</keyword>
<proteinExistence type="predicted"/>
<gene>
    <name evidence="6" type="ORF">EBB79_07810</name>
</gene>
<keyword evidence="7" id="KW-1185">Reference proteome</keyword>
<dbReference type="PANTHER" id="PTHR43687:SF4">
    <property type="entry name" value="BLR5484 PROTEIN"/>
    <property type="match status" value="1"/>
</dbReference>
<dbReference type="InterPro" id="IPR050572">
    <property type="entry name" value="Fe-S_Ferredoxin"/>
</dbReference>
<protein>
    <recommendedName>
        <fullName evidence="5">4Fe-4S ferredoxin-type domain-containing protein</fullName>
    </recommendedName>
</protein>
<keyword evidence="2" id="KW-0479">Metal-binding</keyword>
<dbReference type="GO" id="GO:0051539">
    <property type="term" value="F:4 iron, 4 sulfur cluster binding"/>
    <property type="evidence" value="ECO:0007669"/>
    <property type="project" value="UniProtKB-KW"/>
</dbReference>
<dbReference type="Pfam" id="PF13187">
    <property type="entry name" value="Fer4_9"/>
    <property type="match status" value="1"/>
</dbReference>
<evidence type="ECO:0000256" key="2">
    <source>
        <dbReference type="ARBA" id="ARBA00022723"/>
    </source>
</evidence>
<dbReference type="AlphaFoldDB" id="A0A3T0N1B1"/>
<keyword evidence="4" id="KW-0411">Iron-sulfur</keyword>
<feature type="domain" description="4Fe-4S ferredoxin-type" evidence="5">
    <location>
        <begin position="212"/>
        <end position="241"/>
    </location>
</feature>
<feature type="domain" description="4Fe-4S ferredoxin-type" evidence="5">
    <location>
        <begin position="243"/>
        <end position="272"/>
    </location>
</feature>
<keyword evidence="1" id="KW-0004">4Fe-4S</keyword>
<evidence type="ECO:0000313" key="6">
    <source>
        <dbReference type="EMBL" id="AZV77810.1"/>
    </source>
</evidence>
<name>A0A3T0N1B1_9RHOB</name>
<dbReference type="EMBL" id="CP033219">
    <property type="protein sequence ID" value="AZV77810.1"/>
    <property type="molecule type" value="Genomic_DNA"/>
</dbReference>
<reference evidence="6 7" key="1">
    <citation type="submission" date="2018-10" db="EMBL/GenBank/DDBJ databases">
        <title>Parasedimentitalea marina sp. nov., a psychrophilic bacterium isolated from deep seawater of the New Britain Trench.</title>
        <authorList>
            <person name="Cao J."/>
        </authorList>
    </citation>
    <scope>NUCLEOTIDE SEQUENCE [LARGE SCALE GENOMIC DNA]</scope>
    <source>
        <strain evidence="6 7">W43</strain>
    </source>
</reference>
<sequence length="362" mass="39304">MMSIWKRSGLCLCRSDDLASGGHCLHSETRQLSSIFGFSRSVAGEVDFPLLNLCQRAFRRRLKGTRAQILILHDGSGADEVNKAEVNSRGIWAQAVEVCSLEHISHVDILLALAMGFDRVLLQQQMSIELAAMQGHEIELTRAMGGEGRVSSFASIDQLQSMLAAVPSNAGPWPTEPPTITANRPSTARACAAVLLPNGHVPIPLPIDAPYGTVQLNASACNMCQNCVWLCPTDALTVGEGASELHFVESSCIQCGMCKSICPKDALHLDTRLVSSPSADERQSLHRAMPANCKSCGDSFTAKPALDRLLNQFQDGKRVLSKMDAQWLSRLCSSCRVRGIELLRNKQLAESGLMHSEPLRGQ</sequence>
<evidence type="ECO:0000256" key="3">
    <source>
        <dbReference type="ARBA" id="ARBA00023004"/>
    </source>
</evidence>
<dbReference type="SUPFAM" id="SSF54862">
    <property type="entry name" value="4Fe-4S ferredoxins"/>
    <property type="match status" value="1"/>
</dbReference>